<comment type="caution">
    <text evidence="1">The sequence shown here is derived from an EMBL/GenBank/DDBJ whole genome shotgun (WGS) entry which is preliminary data.</text>
</comment>
<gene>
    <name evidence="1" type="ORF">FNF31_07340</name>
</gene>
<proteinExistence type="predicted"/>
<name>A0A5A8C6J8_CAFRO</name>
<evidence type="ECO:0000313" key="1">
    <source>
        <dbReference type="EMBL" id="KAA0148662.1"/>
    </source>
</evidence>
<dbReference type="EMBL" id="VLTM01000144">
    <property type="protein sequence ID" value="KAA0148662.1"/>
    <property type="molecule type" value="Genomic_DNA"/>
</dbReference>
<dbReference type="InterPro" id="IPR050600">
    <property type="entry name" value="SETD3_SETD6_MTase"/>
</dbReference>
<protein>
    <recommendedName>
        <fullName evidence="3">SET domain-containing protein</fullName>
    </recommendedName>
</protein>
<organism evidence="1 2">
    <name type="scientific">Cafeteria roenbergensis</name>
    <name type="common">Marine flagellate</name>
    <dbReference type="NCBI Taxonomy" id="33653"/>
    <lineage>
        <taxon>Eukaryota</taxon>
        <taxon>Sar</taxon>
        <taxon>Stramenopiles</taxon>
        <taxon>Bigyra</taxon>
        <taxon>Opalozoa</taxon>
        <taxon>Bicosoecida</taxon>
        <taxon>Cafeteriaceae</taxon>
        <taxon>Cafeteria</taxon>
    </lineage>
</organism>
<dbReference type="PANTHER" id="PTHR13271">
    <property type="entry name" value="UNCHARACTERIZED PUTATIVE METHYLTRANSFERASE"/>
    <property type="match status" value="1"/>
</dbReference>
<dbReference type="PANTHER" id="PTHR13271:SF121">
    <property type="entry name" value="SET DOMAIN-CONTAINING PROTEIN"/>
    <property type="match status" value="1"/>
</dbReference>
<dbReference type="CDD" id="cd10527">
    <property type="entry name" value="SET_LSMT"/>
    <property type="match status" value="2"/>
</dbReference>
<dbReference type="AlphaFoldDB" id="A0A5A8C6J8"/>
<sequence length="894" mass="97843">MSRDTIVRHPSASGARKAIAAEQDDESVIVVFLLLQRMLGEASPWAPYMAVLPEHVPSTLSWSDAELNATAAAFPSLAEQARDRQEAARELASSWVRDTLASCVEALREGRGQQQQPPPPPGPMDGDAAAMEAAARELTGLQLEAAASGPSVMWAQSIVESRALTIRGRKFLVPFADMANHEQHPEPRAQSDGDHFAKHHVVTADAFVVKADRPAAPGAAVSEDYGDSGNGLYVAHHGMVIADNPFDCAVISLPALAQENDAAFEARQAVLSALRVRNPPEACIKPMAPRNAILPPEVTAFLRLRNRKRSSFLKGSACMRVVEAVASKRRPDRQLISECLGGSVLTPAQGDLRRLGDVLGTHVSAVRGLGRLVQLKRAEFEHAAVMSSFASTQLALAEALKSRLAVLAPARERGAARRESPPSLRSKVRRFNDWFRAQGPAPFAVQAKIDKDFRVGAVASRAVAPEEAYLGVPNAAILSHDSAINSEGMKDILARIRAKFPRGDAFHELLFHLIVETKVLREKSFWWPYLDLLPSANETQFPIFWNESDLVVLNGTPIDAVVRQHRAEIAGKFRAIDRAIFQHKDFAGLLPAEAFNEDTYTWAHAILDSRSIWWNGERHLVPMLDLVNCAEGPDPSRVHATNLDDSLQFAITKADRTYRAGDQIFENYGQPNHIYFTYHGFSLTGENHAMRVKGASHVLPANSHDCAQLAYRVPVPSDPKQRRSMQAALGRLDARPGEVTELCISVLEGKIQRATYDTRKALAVLATVNRTLSQPTPTTAEAESRAIEMVAHLALVQLRKMSQTFSASQDELILGSLQAGHSAPPVELDADCEAEVRRIRALDSVARARQLAGIAFRHSQKVLLRSLVPALNVKDSPELSLEDAAEEQARMEEL</sequence>
<accession>A0A5A8C6J8</accession>
<evidence type="ECO:0008006" key="3">
    <source>
        <dbReference type="Google" id="ProtNLM"/>
    </source>
</evidence>
<dbReference type="GO" id="GO:0016279">
    <property type="term" value="F:protein-lysine N-methyltransferase activity"/>
    <property type="evidence" value="ECO:0007669"/>
    <property type="project" value="TreeGrafter"/>
</dbReference>
<dbReference type="InterPro" id="IPR046341">
    <property type="entry name" value="SET_dom_sf"/>
</dbReference>
<dbReference type="SUPFAM" id="SSF82199">
    <property type="entry name" value="SET domain"/>
    <property type="match status" value="2"/>
</dbReference>
<dbReference type="Proteomes" id="UP000325113">
    <property type="component" value="Unassembled WGS sequence"/>
</dbReference>
<reference evidence="1 2" key="1">
    <citation type="submission" date="2019-07" db="EMBL/GenBank/DDBJ databases">
        <title>Genomes of Cafeteria roenbergensis.</title>
        <authorList>
            <person name="Fischer M.G."/>
            <person name="Hackl T."/>
            <person name="Roman M."/>
        </authorList>
    </citation>
    <scope>NUCLEOTIDE SEQUENCE [LARGE SCALE GENOMIC DNA]</scope>
    <source>
        <strain evidence="1 2">Cflag</strain>
    </source>
</reference>
<dbReference type="Gene3D" id="3.90.1410.10">
    <property type="entry name" value="set domain protein methyltransferase, domain 1"/>
    <property type="match status" value="2"/>
</dbReference>
<evidence type="ECO:0000313" key="2">
    <source>
        <dbReference type="Proteomes" id="UP000325113"/>
    </source>
</evidence>